<dbReference type="InterPro" id="IPR036291">
    <property type="entry name" value="NAD(P)-bd_dom_sf"/>
</dbReference>
<evidence type="ECO:0000259" key="4">
    <source>
        <dbReference type="Pfam" id="PF22725"/>
    </source>
</evidence>
<dbReference type="SUPFAM" id="SSF55347">
    <property type="entry name" value="Glyceraldehyde-3-phosphate dehydrogenase-like, C-terminal domain"/>
    <property type="match status" value="1"/>
</dbReference>
<dbReference type="AlphaFoldDB" id="A0A098G3N0"/>
<keyword evidence="2 5" id="KW-0560">Oxidoreductase</keyword>
<dbReference type="InterPro" id="IPR030827">
    <property type="entry name" value="Myo_inos_IolG"/>
</dbReference>
<dbReference type="Proteomes" id="UP000032430">
    <property type="component" value="Chromosome I"/>
</dbReference>
<proteinExistence type="inferred from homology"/>
<dbReference type="Gene3D" id="3.30.360.10">
    <property type="entry name" value="Dihydrodipicolinate Reductase, domain 2"/>
    <property type="match status" value="1"/>
</dbReference>
<comment type="similarity">
    <text evidence="1">Belongs to the Gfo/Idh/MocA family.</text>
</comment>
<dbReference type="GO" id="GO:0000166">
    <property type="term" value="F:nucleotide binding"/>
    <property type="evidence" value="ECO:0007669"/>
    <property type="project" value="InterPro"/>
</dbReference>
<dbReference type="NCBIfam" id="TIGR04380">
    <property type="entry name" value="myo_inos_iolG"/>
    <property type="match status" value="1"/>
</dbReference>
<dbReference type="HOGENOM" id="CLU_023194_0_3_6"/>
<dbReference type="Pfam" id="PF22725">
    <property type="entry name" value="GFO_IDH_MocA_C3"/>
    <property type="match status" value="1"/>
</dbReference>
<dbReference type="Gene3D" id="3.40.50.720">
    <property type="entry name" value="NAD(P)-binding Rossmann-like Domain"/>
    <property type="match status" value="1"/>
</dbReference>
<dbReference type="EMBL" id="LN614827">
    <property type="protein sequence ID" value="CEG57078.1"/>
    <property type="molecule type" value="Genomic_DNA"/>
</dbReference>
<name>A0A098G3N0_9GAMM</name>
<evidence type="ECO:0000313" key="6">
    <source>
        <dbReference type="Proteomes" id="UP000032430"/>
    </source>
</evidence>
<dbReference type="GO" id="GO:0016491">
    <property type="term" value="F:oxidoreductase activity"/>
    <property type="evidence" value="ECO:0007669"/>
    <property type="project" value="UniProtKB-KW"/>
</dbReference>
<evidence type="ECO:0000256" key="1">
    <source>
        <dbReference type="ARBA" id="ARBA00010928"/>
    </source>
</evidence>
<dbReference type="PANTHER" id="PTHR42840:SF3">
    <property type="entry name" value="BINDING ROSSMANN FOLD OXIDOREDUCTASE, PUTATIVE (AFU_ORTHOLOGUE AFUA_2G10240)-RELATED"/>
    <property type="match status" value="1"/>
</dbReference>
<dbReference type="KEGG" id="lfa:LFA_1673"/>
<accession>A0A098G3N0</accession>
<sequence length="338" mass="37662">MNSANQQRRCRIGIIGAGRIGKLHAENIKYHLPQYDLLAIADPYLNEEWADKLSINHQYHNAEEVIFNQDLDAVLIASPSTLHLEQIKAISDAGKAIFCEKPIGLDEEDILAALKTVQANNTLLQLGFNRRFDPSFAHLQRQVQTGEIGAVHIVKITSRDPACPSKEYCATSGGLFMDMTIHDFDMARFLTQSEVVEVFATGSVLINPDFEALHDIDTAIIQLRFANGALGVIDNSRQAVYGYDQRIEVFGNEGMLVAANHLKHSVTRYSNTTTEQANPEYFFLERYQQAFVAELGSFYDAWLHNKPSPVSGKDGLQALRIAHAAKQSLTTKLPVFLS</sequence>
<dbReference type="STRING" id="1212491.LFA_1673"/>
<gene>
    <name evidence="5" type="primary">yrbE</name>
    <name evidence="5" type="ORF">LFA_1673</name>
</gene>
<evidence type="ECO:0000256" key="2">
    <source>
        <dbReference type="ARBA" id="ARBA00023002"/>
    </source>
</evidence>
<protein>
    <submittedName>
        <fullName evidence="5">Uncharacterized oxidoreductase YrbE</fullName>
        <ecNumber evidence="5">1.-.-.-</ecNumber>
    </submittedName>
</protein>
<organism evidence="5 6">
    <name type="scientific">Legionella fallonii LLAP-10</name>
    <dbReference type="NCBI Taxonomy" id="1212491"/>
    <lineage>
        <taxon>Bacteria</taxon>
        <taxon>Pseudomonadati</taxon>
        <taxon>Pseudomonadota</taxon>
        <taxon>Gammaproteobacteria</taxon>
        <taxon>Legionellales</taxon>
        <taxon>Legionellaceae</taxon>
        <taxon>Legionella</taxon>
    </lineage>
</organism>
<feature type="domain" description="Gfo/Idh/MocA-like oxidoreductase N-terminal" evidence="3">
    <location>
        <begin position="11"/>
        <end position="128"/>
    </location>
</feature>
<dbReference type="SUPFAM" id="SSF51735">
    <property type="entry name" value="NAD(P)-binding Rossmann-fold domains"/>
    <property type="match status" value="1"/>
</dbReference>
<evidence type="ECO:0000313" key="5">
    <source>
        <dbReference type="EMBL" id="CEG57078.1"/>
    </source>
</evidence>
<dbReference type="RefSeq" id="WP_045095642.1">
    <property type="nucleotide sequence ID" value="NZ_LN614827.1"/>
</dbReference>
<dbReference type="InterPro" id="IPR055170">
    <property type="entry name" value="GFO_IDH_MocA-like_dom"/>
</dbReference>
<reference evidence="6" key="1">
    <citation type="submission" date="2014-09" db="EMBL/GenBank/DDBJ databases">
        <authorList>
            <person name="Gomez-Valero L."/>
        </authorList>
    </citation>
    <scope>NUCLEOTIDE SEQUENCE [LARGE SCALE GENOMIC DNA]</scope>
    <source>
        <strain evidence="6">ATCC700992</strain>
    </source>
</reference>
<dbReference type="InterPro" id="IPR000683">
    <property type="entry name" value="Gfo/Idh/MocA-like_OxRdtase_N"/>
</dbReference>
<dbReference type="OrthoDB" id="9781031at2"/>
<dbReference type="FunFam" id="3.30.360.10:FF:000023">
    <property type="entry name" value="Inositol 2-dehydrogenase"/>
    <property type="match status" value="1"/>
</dbReference>
<dbReference type="EC" id="1.-.-.-" evidence="5"/>
<dbReference type="PANTHER" id="PTHR42840">
    <property type="entry name" value="NAD(P)-BINDING ROSSMANN-FOLD SUPERFAMILY PROTEIN-RELATED"/>
    <property type="match status" value="1"/>
</dbReference>
<evidence type="ECO:0000259" key="3">
    <source>
        <dbReference type="Pfam" id="PF01408"/>
    </source>
</evidence>
<keyword evidence="6" id="KW-1185">Reference proteome</keyword>
<dbReference type="Pfam" id="PF01408">
    <property type="entry name" value="GFO_IDH_MocA"/>
    <property type="match status" value="1"/>
</dbReference>
<feature type="domain" description="GFO/IDH/MocA-like oxidoreductase" evidence="4">
    <location>
        <begin position="136"/>
        <end position="256"/>
    </location>
</feature>